<evidence type="ECO:0000256" key="1">
    <source>
        <dbReference type="SAM" id="MobiDB-lite"/>
    </source>
</evidence>
<comment type="caution">
    <text evidence="3">The sequence shown here is derived from an EMBL/GenBank/DDBJ whole genome shotgun (WGS) entry which is preliminary data.</text>
</comment>
<feature type="compositionally biased region" description="Polar residues" evidence="1">
    <location>
        <begin position="38"/>
        <end position="52"/>
    </location>
</feature>
<dbReference type="Proteomes" id="UP000631181">
    <property type="component" value="Unassembled WGS sequence"/>
</dbReference>
<dbReference type="PANTHER" id="PTHR42080">
    <property type="entry name" value="SRR1 DOMAIN-CONTAINING PROTEIN"/>
    <property type="match status" value="1"/>
</dbReference>
<dbReference type="InterPro" id="IPR012942">
    <property type="entry name" value="SRR1-like"/>
</dbReference>
<evidence type="ECO:0000259" key="2">
    <source>
        <dbReference type="Pfam" id="PF07985"/>
    </source>
</evidence>
<accession>A0A8J8WB49</accession>
<reference evidence="3" key="1">
    <citation type="journal article" date="2020" name="Front. Microbiol.">
        <title>Gene regulatory networks of Penicillium echinulatum 2HH and Penicillium oxalicum 114-2 inferred by a computational biology approach.</title>
        <authorList>
            <person name="Lenz A.R."/>
            <person name="Galan-Vasquez E."/>
            <person name="Balbinot E."/>
            <person name="De Abreu F.P."/>
            <person name="De Oliveira N.S."/>
            <person name="Da Rosa L.O."/>
            <person name="De Avila E Silva S."/>
            <person name="Camassola M."/>
            <person name="Dillon A.J.P."/>
            <person name="Perez-Rueda E."/>
        </authorList>
    </citation>
    <scope>NUCLEOTIDE SEQUENCE</scope>
    <source>
        <strain evidence="3">S1M29</strain>
    </source>
</reference>
<dbReference type="OrthoDB" id="5318346at2759"/>
<keyword evidence="4" id="KW-1185">Reference proteome</keyword>
<evidence type="ECO:0000313" key="3">
    <source>
        <dbReference type="EMBL" id="KAF7718786.1"/>
    </source>
</evidence>
<sequence length="301" mass="34133">MPHTSRKKRPSTQTPQKRLQVVDDDGWTHVTSSNNVRRTLRGTQSQLQSHEQTSIEEIDGQEPTFTPAEAPGRLTLEGLQAQYREHRERWKDSETWTRLQARLVERIVDASYQMRDIKMDSGRTEQGNASDTRHLHVDKVVCVGLGSPSGFLRGGWVDRRSVSMYQLAALESVSSQISQAIPIYAQDPVFNTLDTALFSSLGITVISHPAAFSLITPQTLLFCPGAEKKHLEQLLTFNPSMVFGGPLEDTNSETIQNFADKMSSIRLMPFEVSEHAFWRTRLYYRDNDGDHEHDDDESKES</sequence>
<name>A0A8J8WB49_9EURO</name>
<gene>
    <name evidence="3" type="ORF">PECM_000695</name>
</gene>
<dbReference type="Pfam" id="PF07985">
    <property type="entry name" value="SRR1"/>
    <property type="match status" value="1"/>
</dbReference>
<dbReference type="EMBL" id="WIWV01000011">
    <property type="protein sequence ID" value="KAF7718786.1"/>
    <property type="molecule type" value="Genomic_DNA"/>
</dbReference>
<dbReference type="AlphaFoldDB" id="A0A8J8WB49"/>
<feature type="compositionally biased region" description="Basic residues" evidence="1">
    <location>
        <begin position="1"/>
        <end position="10"/>
    </location>
</feature>
<dbReference type="PANTHER" id="PTHR42080:SF1">
    <property type="entry name" value="SRR1-LIKE DOMAIN-CONTAINING PROTEIN"/>
    <property type="match status" value="1"/>
</dbReference>
<feature type="region of interest" description="Disordered" evidence="1">
    <location>
        <begin position="38"/>
        <end position="74"/>
    </location>
</feature>
<organism evidence="3 4">
    <name type="scientific">Penicillium ucsense</name>
    <dbReference type="NCBI Taxonomy" id="2839758"/>
    <lineage>
        <taxon>Eukaryota</taxon>
        <taxon>Fungi</taxon>
        <taxon>Dikarya</taxon>
        <taxon>Ascomycota</taxon>
        <taxon>Pezizomycotina</taxon>
        <taxon>Eurotiomycetes</taxon>
        <taxon>Eurotiomycetidae</taxon>
        <taxon>Eurotiales</taxon>
        <taxon>Aspergillaceae</taxon>
        <taxon>Penicillium</taxon>
    </lineage>
</organism>
<proteinExistence type="predicted"/>
<feature type="region of interest" description="Disordered" evidence="1">
    <location>
        <begin position="1"/>
        <end position="23"/>
    </location>
</feature>
<feature type="domain" description="SRR1-like" evidence="2">
    <location>
        <begin position="132"/>
        <end position="284"/>
    </location>
</feature>
<evidence type="ECO:0000313" key="4">
    <source>
        <dbReference type="Proteomes" id="UP000631181"/>
    </source>
</evidence>
<protein>
    <recommendedName>
        <fullName evidence="2">SRR1-like domain-containing protein</fullName>
    </recommendedName>
</protein>